<evidence type="ECO:0000313" key="3">
    <source>
        <dbReference type="Proteomes" id="UP000824230"/>
    </source>
</evidence>
<dbReference type="SMART" id="SM00530">
    <property type="entry name" value="HTH_XRE"/>
    <property type="match status" value="1"/>
</dbReference>
<comment type="caution">
    <text evidence="2">The sequence shown here is derived from an EMBL/GenBank/DDBJ whole genome shotgun (WGS) entry which is preliminary data.</text>
</comment>
<dbReference type="InterPro" id="IPR001387">
    <property type="entry name" value="Cro/C1-type_HTH"/>
</dbReference>
<dbReference type="EMBL" id="DXFG01000159">
    <property type="protein sequence ID" value="HIX37801.1"/>
    <property type="molecule type" value="Genomic_DNA"/>
</dbReference>
<dbReference type="PANTHER" id="PTHR34825:SF1">
    <property type="entry name" value="AAA-ATPASE-LIKE DOMAIN-CONTAINING PROTEIN"/>
    <property type="match status" value="1"/>
</dbReference>
<dbReference type="Pfam" id="PF08011">
    <property type="entry name" value="PDDEXK_9"/>
    <property type="match status" value="1"/>
</dbReference>
<organism evidence="2 3">
    <name type="scientific">Candidatus Blautia pullistercoris</name>
    <dbReference type="NCBI Taxonomy" id="2838499"/>
    <lineage>
        <taxon>Bacteria</taxon>
        <taxon>Bacillati</taxon>
        <taxon>Bacillota</taxon>
        <taxon>Clostridia</taxon>
        <taxon>Lachnospirales</taxon>
        <taxon>Lachnospiraceae</taxon>
        <taxon>Blautia</taxon>
    </lineage>
</organism>
<proteinExistence type="predicted"/>
<protein>
    <submittedName>
        <fullName evidence="2">AAA family ATPase</fullName>
    </submittedName>
</protein>
<feature type="domain" description="HTH cro/C1-type" evidence="1">
    <location>
        <begin position="9"/>
        <end position="63"/>
    </location>
</feature>
<dbReference type="Proteomes" id="UP000824230">
    <property type="component" value="Unassembled WGS sequence"/>
</dbReference>
<dbReference type="InterPro" id="IPR018631">
    <property type="entry name" value="AAA-ATPase-like_dom"/>
</dbReference>
<dbReference type="InterPro" id="IPR010982">
    <property type="entry name" value="Lambda_DNA-bd_dom_sf"/>
</dbReference>
<name>A0A9D1VLT8_9FIRM</name>
<dbReference type="PANTHER" id="PTHR34825">
    <property type="entry name" value="CONSERVED PROTEIN, WITH A WEAK D-GALACTARATE DEHYDRATASE/ALTRONATE HYDROLASE DOMAIN"/>
    <property type="match status" value="1"/>
</dbReference>
<sequence>MKTRFYEYLTRVRNLRGYTQAQMAEKLGISRSTYTNYERGNRSPDLETLEHISDVLGCTLDELFGRSKGEPGREVQYADLMCEPEGTYDYSAKKKRLAIGVQDFRFLRERNAYYVDKTQFIEEFLDSWYQVTLVTRPRRFGKTLNMTMLREFLDCTRNSAWLFAETKIEKSVYADWINQYPVIFLSFLNVKAENSREMIRQLSDLFLEEYDRYMDLTKSGKLSQRKKEMFFQNYRSLSEKQGAEEQRSCLCHGLKDLCGILEEYYGKKVFLLLDEYDTPFMYANSRGYYGQVREILSGMLSFSLKGNSSLEKAMLTGVQRVAKENIFSGLNNLMVCTVKDPEYKDCFGFTEEEVRELLDYCEAEFSGQVKAMYDGYKIGDTELYNPWSISCYGARKKLESYWVNTSENSILKNALREQGQLFFQSYEELLERGQVTVNADAAGAYYENQNETAFWGLLLNAGMVTIEEEIREDLYKVRVPNLEVWKGFQDLTASYLQVEEGKIDKMLYYLQTGDMERFSREYKRILLEIPSYYNLKDENSYHMMRLGMCVFLRGTYQVRSNRESGRGRGDILLYSRKWGCPSMILEFKYTRDKSENLEDLALKAIGQIKEKNYSADMTGQVWYVGLAHRGKEAAVKWEKQIDFPDKRRI</sequence>
<dbReference type="PROSITE" id="PS50943">
    <property type="entry name" value="HTH_CROC1"/>
    <property type="match status" value="1"/>
</dbReference>
<dbReference type="GO" id="GO:0003677">
    <property type="term" value="F:DNA binding"/>
    <property type="evidence" value="ECO:0007669"/>
    <property type="project" value="InterPro"/>
</dbReference>
<accession>A0A9D1VLT8</accession>
<reference evidence="2" key="1">
    <citation type="journal article" date="2021" name="PeerJ">
        <title>Extensive microbial diversity within the chicken gut microbiome revealed by metagenomics and culture.</title>
        <authorList>
            <person name="Gilroy R."/>
            <person name="Ravi A."/>
            <person name="Getino M."/>
            <person name="Pursley I."/>
            <person name="Horton D.L."/>
            <person name="Alikhan N.F."/>
            <person name="Baker D."/>
            <person name="Gharbi K."/>
            <person name="Hall N."/>
            <person name="Watson M."/>
            <person name="Adriaenssens E.M."/>
            <person name="Foster-Nyarko E."/>
            <person name="Jarju S."/>
            <person name="Secka A."/>
            <person name="Antonio M."/>
            <person name="Oren A."/>
            <person name="Chaudhuri R.R."/>
            <person name="La Ragione R."/>
            <person name="Hildebrand F."/>
            <person name="Pallen M.J."/>
        </authorList>
    </citation>
    <scope>NUCLEOTIDE SEQUENCE</scope>
    <source>
        <strain evidence="2">ChiHjej12B11-1927</strain>
    </source>
</reference>
<reference evidence="2" key="2">
    <citation type="submission" date="2021-04" db="EMBL/GenBank/DDBJ databases">
        <authorList>
            <person name="Gilroy R."/>
        </authorList>
    </citation>
    <scope>NUCLEOTIDE SEQUENCE</scope>
    <source>
        <strain evidence="2">ChiHjej12B11-1927</strain>
    </source>
</reference>
<dbReference type="AlphaFoldDB" id="A0A9D1VLT8"/>
<dbReference type="CDD" id="cd00093">
    <property type="entry name" value="HTH_XRE"/>
    <property type="match status" value="1"/>
</dbReference>
<dbReference type="Pfam" id="PF09820">
    <property type="entry name" value="AAA-ATPase_like"/>
    <property type="match status" value="1"/>
</dbReference>
<dbReference type="Pfam" id="PF01381">
    <property type="entry name" value="HTH_3"/>
    <property type="match status" value="1"/>
</dbReference>
<evidence type="ECO:0000259" key="1">
    <source>
        <dbReference type="PROSITE" id="PS50943"/>
    </source>
</evidence>
<evidence type="ECO:0000313" key="2">
    <source>
        <dbReference type="EMBL" id="HIX37801.1"/>
    </source>
</evidence>
<dbReference type="InterPro" id="IPR012547">
    <property type="entry name" value="PDDEXK_9"/>
</dbReference>
<dbReference type="Gene3D" id="1.10.260.40">
    <property type="entry name" value="lambda repressor-like DNA-binding domains"/>
    <property type="match status" value="1"/>
</dbReference>
<dbReference type="SUPFAM" id="SSF47413">
    <property type="entry name" value="lambda repressor-like DNA-binding domains"/>
    <property type="match status" value="1"/>
</dbReference>
<gene>
    <name evidence="2" type="ORF">H9738_08035</name>
</gene>